<accession>A0A2M9Z7Y9</accession>
<dbReference type="RefSeq" id="WP_100760004.1">
    <property type="nucleotide sequence ID" value="NZ_NPDT01000009.1"/>
</dbReference>
<reference evidence="1 2" key="1">
    <citation type="submission" date="2017-07" db="EMBL/GenBank/DDBJ databases">
        <title>Leptospira spp. isolated from tropical soils.</title>
        <authorList>
            <person name="Thibeaux R."/>
            <person name="Iraola G."/>
            <person name="Ferres I."/>
            <person name="Bierque E."/>
            <person name="Girault D."/>
            <person name="Soupe-Gilbert M.-E."/>
            <person name="Picardeau M."/>
            <person name="Goarant C."/>
        </authorList>
    </citation>
    <scope>NUCLEOTIDE SEQUENCE [LARGE SCALE GENOMIC DNA]</scope>
    <source>
        <strain evidence="1 2">FH2-C-A2</strain>
    </source>
</reference>
<name>A0A2M9Z7Y9_9LEPT</name>
<gene>
    <name evidence="1" type="ORF">CH371_17320</name>
</gene>
<comment type="caution">
    <text evidence="1">The sequence shown here is derived from an EMBL/GenBank/DDBJ whole genome shotgun (WGS) entry which is preliminary data.</text>
</comment>
<dbReference type="InterPro" id="IPR036291">
    <property type="entry name" value="NAD(P)-bd_dom_sf"/>
</dbReference>
<sequence>MPKIAVLGLGYVGLRIFRSLKKEHDVLGFSGHTLEQDSRLADFSDPEAIRNFSSEFEGSPFDFLILTFPIHNLPSREELLEVLPKVAKRFWLLGTTSIYVRNGSEITEATPLVPEHERFAIEKRFRAIGGRILRLSGIYGPDRNPADWIRKGKVQKTKRQLNLIHGDDIAEAVRGLLSYPGENLPGEFVLADNQWHTWSEIFRFLEDHGKIPASPEVEIDREDGFVDPSLIRKFLPGLQTKDFWRELEKLERLP</sequence>
<evidence type="ECO:0000313" key="1">
    <source>
        <dbReference type="EMBL" id="PJZ64535.1"/>
    </source>
</evidence>
<protein>
    <recommendedName>
        <fullName evidence="3">NAD(P)-dependent oxidoreductase</fullName>
    </recommendedName>
</protein>
<dbReference type="Gene3D" id="3.40.50.720">
    <property type="entry name" value="NAD(P)-binding Rossmann-like Domain"/>
    <property type="match status" value="1"/>
</dbReference>
<proteinExistence type="predicted"/>
<evidence type="ECO:0000313" key="2">
    <source>
        <dbReference type="Proteomes" id="UP000231912"/>
    </source>
</evidence>
<dbReference type="PANTHER" id="PTHR40129:SF2">
    <property type="entry name" value="KETOPANTOATE REDUCTASE N-TERMINAL DOMAIN-CONTAINING PROTEIN"/>
    <property type="match status" value="1"/>
</dbReference>
<dbReference type="PANTHER" id="PTHR40129">
    <property type="entry name" value="KETOPANTOATE REDUCTASE N-TERMINAL DOMAIN-CONTAINING PROTEIN"/>
    <property type="match status" value="1"/>
</dbReference>
<evidence type="ECO:0008006" key="3">
    <source>
        <dbReference type="Google" id="ProtNLM"/>
    </source>
</evidence>
<dbReference type="Proteomes" id="UP000231912">
    <property type="component" value="Unassembled WGS sequence"/>
</dbReference>
<dbReference type="AlphaFoldDB" id="A0A2M9Z7Y9"/>
<dbReference type="EMBL" id="NPDT01000009">
    <property type="protein sequence ID" value="PJZ64535.1"/>
    <property type="molecule type" value="Genomic_DNA"/>
</dbReference>
<dbReference type="SUPFAM" id="SSF51735">
    <property type="entry name" value="NAD(P)-binding Rossmann-fold domains"/>
    <property type="match status" value="1"/>
</dbReference>
<organism evidence="1 2">
    <name type="scientific">Leptospira wolffii</name>
    <dbReference type="NCBI Taxonomy" id="409998"/>
    <lineage>
        <taxon>Bacteria</taxon>
        <taxon>Pseudomonadati</taxon>
        <taxon>Spirochaetota</taxon>
        <taxon>Spirochaetia</taxon>
        <taxon>Leptospirales</taxon>
        <taxon>Leptospiraceae</taxon>
        <taxon>Leptospira</taxon>
    </lineage>
</organism>